<comment type="caution">
    <text evidence="5">The sequence shown here is derived from an EMBL/GenBank/DDBJ whole genome shotgun (WGS) entry which is preliminary data.</text>
</comment>
<dbReference type="InterPro" id="IPR039315">
    <property type="entry name" value="CheW"/>
</dbReference>
<proteinExistence type="predicted"/>
<keyword evidence="3" id="KW-0963">Cytoplasm</keyword>
<evidence type="ECO:0000256" key="2">
    <source>
        <dbReference type="ARBA" id="ARBA00021483"/>
    </source>
</evidence>
<dbReference type="Pfam" id="PF01584">
    <property type="entry name" value="CheW"/>
    <property type="match status" value="1"/>
</dbReference>
<evidence type="ECO:0000259" key="4">
    <source>
        <dbReference type="PROSITE" id="PS50851"/>
    </source>
</evidence>
<dbReference type="Gene3D" id="2.30.30.40">
    <property type="entry name" value="SH3 Domains"/>
    <property type="match status" value="1"/>
</dbReference>
<dbReference type="Gene3D" id="2.40.50.180">
    <property type="entry name" value="CheA-289, Domain 4"/>
    <property type="match status" value="1"/>
</dbReference>
<dbReference type="InterPro" id="IPR036061">
    <property type="entry name" value="CheW-like_dom_sf"/>
</dbReference>
<dbReference type="GO" id="GO:0007165">
    <property type="term" value="P:signal transduction"/>
    <property type="evidence" value="ECO:0007669"/>
    <property type="project" value="InterPro"/>
</dbReference>
<evidence type="ECO:0000256" key="3">
    <source>
        <dbReference type="ARBA" id="ARBA00022490"/>
    </source>
</evidence>
<gene>
    <name evidence="5" type="ORF">GAK35_01783</name>
</gene>
<protein>
    <recommendedName>
        <fullName evidence="2">Chemotaxis protein CheW</fullName>
    </recommendedName>
</protein>
<reference evidence="6" key="1">
    <citation type="journal article" date="2020" name="MBio">
        <title>Horizontal gene transfer to a defensive symbiont with a reduced genome amongst a multipartite beetle microbiome.</title>
        <authorList>
            <person name="Waterworth S.C."/>
            <person name="Florez L.V."/>
            <person name="Rees E.R."/>
            <person name="Hertweck C."/>
            <person name="Kaltenpoth M."/>
            <person name="Kwan J.C."/>
        </authorList>
    </citation>
    <scope>NUCLEOTIDE SEQUENCE [LARGE SCALE GENOMIC DNA]</scope>
</reference>
<evidence type="ECO:0000313" key="6">
    <source>
        <dbReference type="Proteomes" id="UP000462435"/>
    </source>
</evidence>
<dbReference type="PROSITE" id="PS50851">
    <property type="entry name" value="CHEW"/>
    <property type="match status" value="1"/>
</dbReference>
<comment type="subcellular location">
    <subcellularLocation>
        <location evidence="1">Cytoplasm</location>
    </subcellularLocation>
</comment>
<dbReference type="PANTHER" id="PTHR22617:SF45">
    <property type="entry name" value="CHEMOTAXIS PROTEIN CHEW"/>
    <property type="match status" value="1"/>
</dbReference>
<feature type="domain" description="CheW-like" evidence="4">
    <location>
        <begin position="81"/>
        <end position="223"/>
    </location>
</feature>
<dbReference type="SMART" id="SM00260">
    <property type="entry name" value="CheW"/>
    <property type="match status" value="1"/>
</dbReference>
<name>A0A7V8FXA5_9BURK</name>
<sequence length="226" mass="24585">MAELMREDAAIDDCWNRIGVRGDSSCPELRTHVRCLNCPTYASDAMQLLDRAAASQDLAREWAESARAAEREVDAKDFGHHASALVFRIGEEWLALATGVVQEVADARPVHTLPHQRNRAIAGVLNIRGALRICVSLAQLFQIGGAAAKDAAKHLLVAMHEGQTLVFPVDEVAGVHRYDADAVAAVPTTLAHASTQYTRGLLDWCGHKVGLLDHGLLFYALNRSMT</sequence>
<dbReference type="Proteomes" id="UP000462435">
    <property type="component" value="Unassembled WGS sequence"/>
</dbReference>
<evidence type="ECO:0000256" key="1">
    <source>
        <dbReference type="ARBA" id="ARBA00004496"/>
    </source>
</evidence>
<dbReference type="GO" id="GO:0006935">
    <property type="term" value="P:chemotaxis"/>
    <property type="evidence" value="ECO:0007669"/>
    <property type="project" value="InterPro"/>
</dbReference>
<dbReference type="SUPFAM" id="SSF50341">
    <property type="entry name" value="CheW-like"/>
    <property type="match status" value="1"/>
</dbReference>
<organism evidence="5 6">
    <name type="scientific">Herbaspirillum frisingense</name>
    <dbReference type="NCBI Taxonomy" id="92645"/>
    <lineage>
        <taxon>Bacteria</taxon>
        <taxon>Pseudomonadati</taxon>
        <taxon>Pseudomonadota</taxon>
        <taxon>Betaproteobacteria</taxon>
        <taxon>Burkholderiales</taxon>
        <taxon>Oxalobacteraceae</taxon>
        <taxon>Herbaspirillum</taxon>
    </lineage>
</organism>
<dbReference type="PANTHER" id="PTHR22617">
    <property type="entry name" value="CHEMOTAXIS SENSOR HISTIDINE KINASE-RELATED"/>
    <property type="match status" value="1"/>
</dbReference>
<dbReference type="AlphaFoldDB" id="A0A7V8FXA5"/>
<dbReference type="EMBL" id="WNDX01000044">
    <property type="protein sequence ID" value="KAF1044368.1"/>
    <property type="molecule type" value="Genomic_DNA"/>
</dbReference>
<dbReference type="GO" id="GO:0005829">
    <property type="term" value="C:cytosol"/>
    <property type="evidence" value="ECO:0007669"/>
    <property type="project" value="TreeGrafter"/>
</dbReference>
<evidence type="ECO:0000313" key="5">
    <source>
        <dbReference type="EMBL" id="KAF1044368.1"/>
    </source>
</evidence>
<dbReference type="InterPro" id="IPR002545">
    <property type="entry name" value="CheW-lke_dom"/>
</dbReference>
<accession>A0A7V8FXA5</accession>